<dbReference type="Proteomes" id="UP000287766">
    <property type="component" value="Unassembled WGS sequence"/>
</dbReference>
<evidence type="ECO:0000313" key="2">
    <source>
        <dbReference type="EMBL" id="RUO42192.1"/>
    </source>
</evidence>
<accession>A0A7Z6ZVM1</accession>
<feature type="transmembrane region" description="Helical" evidence="1">
    <location>
        <begin position="9"/>
        <end position="31"/>
    </location>
</feature>
<evidence type="ECO:0000313" key="3">
    <source>
        <dbReference type="Proteomes" id="UP000287766"/>
    </source>
</evidence>
<keyword evidence="1" id="KW-1133">Transmembrane helix</keyword>
<protein>
    <submittedName>
        <fullName evidence="2">Uncharacterized protein</fullName>
    </submittedName>
</protein>
<dbReference type="RefSeq" id="WP_169930913.1">
    <property type="nucleotide sequence ID" value="NZ_PIPR01000001.1"/>
</dbReference>
<proteinExistence type="predicted"/>
<name>A0A7Z6ZVM1_9GAMM</name>
<keyword evidence="1" id="KW-0472">Membrane</keyword>
<sequence length="155" mass="16870">MIIKLKKALILIGAWAFYSIVIIWGLFVLLLEGCSAVCYDEVVERVASPNGEQVAEITIGDCGGATTDFFGSVNVVSGNPELQGDKLFGFSGHPRESGLEVKWISDNELEISVSSLQKVRSINPNGRNSTKLKVTYAQRPQTTNSLQVRSTQVAH</sequence>
<gene>
    <name evidence="2" type="ORF">CWE22_08610</name>
</gene>
<dbReference type="AlphaFoldDB" id="A0A7Z6ZVM1"/>
<keyword evidence="3" id="KW-1185">Reference proteome</keyword>
<comment type="caution">
    <text evidence="2">The sequence shown here is derived from an EMBL/GenBank/DDBJ whole genome shotgun (WGS) entry which is preliminary data.</text>
</comment>
<keyword evidence="1" id="KW-0812">Transmembrane</keyword>
<dbReference type="EMBL" id="PIPR01000001">
    <property type="protein sequence ID" value="RUO42192.1"/>
    <property type="molecule type" value="Genomic_DNA"/>
</dbReference>
<reference evidence="3" key="1">
    <citation type="journal article" date="2018" name="Front. Microbiol.">
        <title>Genome-Based Analysis Reveals the Taxonomy and Diversity of the Family Idiomarinaceae.</title>
        <authorList>
            <person name="Liu Y."/>
            <person name="Lai Q."/>
            <person name="Shao Z."/>
        </authorList>
    </citation>
    <scope>NUCLEOTIDE SEQUENCE [LARGE SCALE GENOMIC DNA]</scope>
    <source>
        <strain evidence="3">KYW314</strain>
    </source>
</reference>
<organism evidence="2 3">
    <name type="scientific">Pseudidiomarina aestuarii</name>
    <dbReference type="NCBI Taxonomy" id="624146"/>
    <lineage>
        <taxon>Bacteria</taxon>
        <taxon>Pseudomonadati</taxon>
        <taxon>Pseudomonadota</taxon>
        <taxon>Gammaproteobacteria</taxon>
        <taxon>Alteromonadales</taxon>
        <taxon>Idiomarinaceae</taxon>
        <taxon>Pseudidiomarina</taxon>
    </lineage>
</organism>
<evidence type="ECO:0000256" key="1">
    <source>
        <dbReference type="SAM" id="Phobius"/>
    </source>
</evidence>